<feature type="region of interest" description="Disordered" evidence="1">
    <location>
        <begin position="227"/>
        <end position="261"/>
    </location>
</feature>
<evidence type="ECO:0000256" key="1">
    <source>
        <dbReference type="SAM" id="MobiDB-lite"/>
    </source>
</evidence>
<dbReference type="Proteomes" id="UP001430065">
    <property type="component" value="Unassembled WGS sequence"/>
</dbReference>
<evidence type="ECO:0000313" key="4">
    <source>
        <dbReference type="Proteomes" id="UP001430065"/>
    </source>
</evidence>
<keyword evidence="2" id="KW-1133">Transmembrane helix</keyword>
<keyword evidence="4" id="KW-1185">Reference proteome</keyword>
<comment type="caution">
    <text evidence="3">The sequence shown here is derived from an EMBL/GenBank/DDBJ whole genome shotgun (WGS) entry which is preliminary data.</text>
</comment>
<feature type="compositionally biased region" description="Pro residues" evidence="1">
    <location>
        <begin position="70"/>
        <end position="91"/>
    </location>
</feature>
<feature type="transmembrane region" description="Helical" evidence="2">
    <location>
        <begin position="18"/>
        <end position="36"/>
    </location>
</feature>
<proteinExistence type="predicted"/>
<sequence>MLHQLRWRKAPPNRGRRWLALGIVLALHVFFGWLTWHEMQLKKAAERAEEQRTGALQVRLIPRAVTPAGPAAPPELLPPPPPEPAPPPRPVNKPVVHEAPAKNAMTVSLPPEPPAPATSSPPSPQPDLYNDAGQEVLPATASTAQPAPEAGYVQKMPQGDSNIMQHTTSVPYKATRFEKDWQKGGGSSVDDALKKGVDKSTVSHTFHIAPGVRIHCSVSLLALGGGCGGDPPPPPPSNDGDMRMNMAPANQLAPGSPPPKTVSVEECIAIYRAEKPLPYGCPVDTPTRSVDAEMQERAAHPAKQDGH</sequence>
<evidence type="ECO:0000256" key="2">
    <source>
        <dbReference type="SAM" id="Phobius"/>
    </source>
</evidence>
<name>A0ABS2JVE5_9GAMM</name>
<dbReference type="EMBL" id="JADIKC010000007">
    <property type="protein sequence ID" value="MBM7122554.1"/>
    <property type="molecule type" value="Genomic_DNA"/>
</dbReference>
<keyword evidence="2" id="KW-0812">Transmembrane</keyword>
<keyword evidence="2" id="KW-0472">Membrane</keyword>
<feature type="compositionally biased region" description="Pro residues" evidence="1">
    <location>
        <begin position="110"/>
        <end position="125"/>
    </location>
</feature>
<gene>
    <name evidence="3" type="ORF">ISP20_15410</name>
</gene>
<accession>A0ABS2JVE5</accession>
<feature type="compositionally biased region" description="Basic and acidic residues" evidence="1">
    <location>
        <begin position="290"/>
        <end position="307"/>
    </location>
</feature>
<feature type="region of interest" description="Disordered" evidence="1">
    <location>
        <begin position="59"/>
        <end position="131"/>
    </location>
</feature>
<feature type="region of interest" description="Disordered" evidence="1">
    <location>
        <begin position="280"/>
        <end position="307"/>
    </location>
</feature>
<organism evidence="3 4">
    <name type="scientific">Dyella kyungheensis</name>
    <dbReference type="NCBI Taxonomy" id="1242174"/>
    <lineage>
        <taxon>Bacteria</taxon>
        <taxon>Pseudomonadati</taxon>
        <taxon>Pseudomonadota</taxon>
        <taxon>Gammaproteobacteria</taxon>
        <taxon>Lysobacterales</taxon>
        <taxon>Rhodanobacteraceae</taxon>
        <taxon>Dyella</taxon>
    </lineage>
</organism>
<evidence type="ECO:0000313" key="3">
    <source>
        <dbReference type="EMBL" id="MBM7122554.1"/>
    </source>
</evidence>
<reference evidence="3 4" key="1">
    <citation type="submission" date="2020-10" db="EMBL/GenBank/DDBJ databases">
        <title>Phylogeny of dyella-like bacteria.</title>
        <authorList>
            <person name="Fu J."/>
        </authorList>
    </citation>
    <scope>NUCLEOTIDE SEQUENCE [LARGE SCALE GENOMIC DNA]</scope>
    <source>
        <strain evidence="3 4">THG-B117</strain>
    </source>
</reference>
<protein>
    <submittedName>
        <fullName evidence="3">Uncharacterized protein</fullName>
    </submittedName>
</protein>